<dbReference type="SUPFAM" id="SSF51126">
    <property type="entry name" value="Pectin lyase-like"/>
    <property type="match status" value="1"/>
</dbReference>
<dbReference type="InterPro" id="IPR039448">
    <property type="entry name" value="Beta_helix"/>
</dbReference>
<organism evidence="2 3">
    <name type="scientific">Novosphingobium pituita</name>
    <dbReference type="NCBI Taxonomy" id="3056842"/>
    <lineage>
        <taxon>Bacteria</taxon>
        <taxon>Pseudomonadati</taxon>
        <taxon>Pseudomonadota</taxon>
        <taxon>Alphaproteobacteria</taxon>
        <taxon>Sphingomonadales</taxon>
        <taxon>Sphingomonadaceae</taxon>
        <taxon>Novosphingobium</taxon>
    </lineage>
</organism>
<keyword evidence="3" id="KW-1185">Reference proteome</keyword>
<gene>
    <name evidence="2" type="ORF">NUTIK01_24510</name>
</gene>
<reference evidence="2 3" key="1">
    <citation type="submission" date="2023-06" db="EMBL/GenBank/DDBJ databases">
        <title>Draft genome sequence of Novosphingobium sp. strain IK01.</title>
        <authorList>
            <person name="Hatamoto M."/>
            <person name="Ikarashi T."/>
            <person name="Yamaguchi T."/>
        </authorList>
    </citation>
    <scope>NUCLEOTIDE SEQUENCE [LARGE SCALE GENOMIC DNA]</scope>
    <source>
        <strain evidence="2 3">IK01</strain>
    </source>
</reference>
<dbReference type="RefSeq" id="WP_317975335.1">
    <property type="nucleotide sequence ID" value="NZ_BTFW01000001.1"/>
</dbReference>
<feature type="domain" description="Right handed beta helix" evidence="1">
    <location>
        <begin position="432"/>
        <end position="561"/>
    </location>
</feature>
<protein>
    <recommendedName>
        <fullName evidence="1">Right handed beta helix domain-containing protein</fullName>
    </recommendedName>
</protein>
<name>A0ABQ6P8X2_9SPHN</name>
<evidence type="ECO:0000313" key="2">
    <source>
        <dbReference type="EMBL" id="GMM61674.1"/>
    </source>
</evidence>
<accession>A0ABQ6P8X2</accession>
<evidence type="ECO:0000259" key="1">
    <source>
        <dbReference type="Pfam" id="PF13229"/>
    </source>
</evidence>
<evidence type="ECO:0000313" key="3">
    <source>
        <dbReference type="Proteomes" id="UP001187221"/>
    </source>
</evidence>
<comment type="caution">
    <text evidence="2">The sequence shown here is derived from an EMBL/GenBank/DDBJ whole genome shotgun (WGS) entry which is preliminary data.</text>
</comment>
<dbReference type="EMBL" id="BTFW01000001">
    <property type="protein sequence ID" value="GMM61674.1"/>
    <property type="molecule type" value="Genomic_DNA"/>
</dbReference>
<dbReference type="Proteomes" id="UP001187221">
    <property type="component" value="Unassembled WGS sequence"/>
</dbReference>
<dbReference type="Gene3D" id="2.160.20.10">
    <property type="entry name" value="Single-stranded right-handed beta-helix, Pectin lyase-like"/>
    <property type="match status" value="1"/>
</dbReference>
<dbReference type="InterPro" id="IPR011050">
    <property type="entry name" value="Pectin_lyase_fold/virulence"/>
</dbReference>
<dbReference type="Pfam" id="PF13229">
    <property type="entry name" value="Beta_helix"/>
    <property type="match status" value="1"/>
</dbReference>
<dbReference type="InterPro" id="IPR012334">
    <property type="entry name" value="Pectin_lyas_fold"/>
</dbReference>
<sequence>MAVSTTNAYDGPFSANGVTQSFPFTFTAQTAGDVAVLLNDQPIIGGYSVELYEGGGGTVTFPVAPGPGSLVVWLDPDFTQTTAFENGSAWLAAPVNLANDRAALRDQALSRDLNRCMRMPLGESAGTLPSASRRRGKFLSFSSIDGTPSLADAVTTDAQLRADVASVDANKGATLVGTSGGGTLQQHLDRTTLPSVAALLASPLPARGAGTMWRAGPYAYLEAAPLAADQHLTTAGGVKLYAVPEGRTVWAEQFGAVGDGVTNCLAQIQRAVNTGYNVMLGAGAFNIGAGAIVPVLANQAISGANAGTRILYSGTRAISIRPAQGMTGAAMFTTFATNLRVARIYFQYTGTSIGNASAYAVRAINVRGLTVEDCEFQDCGLLFVAMEAEENKTYDRTTGSTTVDPAVLAGFSATDINDLNEHIYVRRNRSWNTVYGSGGVRINWARYGEISDNVLGYSNISWWGGAAGFAQGGAVQFLRRFAHFRITGNYCSWNNGGIYGNNGESVIVANNTLEYATDTALDFEGCSNCLAIGNTIRHFGNFACSVFYAALNIAFRANTIECTLEGASTAARAGATTYMQSAPITGYADAGNGTTKVTVSGDLDIQTGQQVLITEITPTPLTVTRVSANEFIVPLAWNAALAGGYLRYQQGRTYFQAIAGNSTTLASSVQEVVEFSGNAVTARDGLIGRTGDGPTDLVVVSGNMLTNCVIHLTYGLGGTKIVENNRLMFKSATVPPRGNYALIDMQGHRTRGSVSDNQIVLASALAWVPAGSAAINATVSAYTPAAILTSIERNRILVGSGASVALGINHSSENTHPAYDAVARITGNVVPSAADVSPAGTCATLWRDNIAPTGLSLDRQTLVPANGSTVTLGAMVPATYLNHTAALASLTLALPVDPADEAVFRVTSRAGVTALTITNATTGTPTVYGTAPTALAAGQTVQVRFAKALNAWIWE</sequence>
<proteinExistence type="predicted"/>